<keyword evidence="2" id="KW-1185">Reference proteome</keyword>
<organism evidence="1 2">
    <name type="scientific">Sorghum bicolor</name>
    <name type="common">Sorghum</name>
    <name type="synonym">Sorghum vulgare</name>
    <dbReference type="NCBI Taxonomy" id="4558"/>
    <lineage>
        <taxon>Eukaryota</taxon>
        <taxon>Viridiplantae</taxon>
        <taxon>Streptophyta</taxon>
        <taxon>Embryophyta</taxon>
        <taxon>Tracheophyta</taxon>
        <taxon>Spermatophyta</taxon>
        <taxon>Magnoliopsida</taxon>
        <taxon>Liliopsida</taxon>
        <taxon>Poales</taxon>
        <taxon>Poaceae</taxon>
        <taxon>PACMAD clade</taxon>
        <taxon>Panicoideae</taxon>
        <taxon>Andropogonodae</taxon>
        <taxon>Andropogoneae</taxon>
        <taxon>Sorghinae</taxon>
        <taxon>Sorghum</taxon>
    </lineage>
</organism>
<protein>
    <submittedName>
        <fullName evidence="1">Uncharacterized protein</fullName>
    </submittedName>
</protein>
<evidence type="ECO:0000313" key="2">
    <source>
        <dbReference type="Proteomes" id="UP000000768"/>
    </source>
</evidence>
<dbReference type="Proteomes" id="UP000000768">
    <property type="component" value="Chromosome 1"/>
</dbReference>
<reference evidence="2" key="2">
    <citation type="journal article" date="2018" name="Plant J.">
        <title>The Sorghum bicolor reference genome: improved assembly, gene annotations, a transcriptome atlas, and signatures of genome organization.</title>
        <authorList>
            <person name="McCormick R.F."/>
            <person name="Truong S.K."/>
            <person name="Sreedasyam A."/>
            <person name="Jenkins J."/>
            <person name="Shu S."/>
            <person name="Sims D."/>
            <person name="Kennedy M."/>
            <person name="Amirebrahimi M."/>
            <person name="Weers B.D."/>
            <person name="McKinley B."/>
            <person name="Mattison A."/>
            <person name="Morishige D.T."/>
            <person name="Grimwood J."/>
            <person name="Schmutz J."/>
            <person name="Mullet J.E."/>
        </authorList>
    </citation>
    <scope>NUCLEOTIDE SEQUENCE [LARGE SCALE GENOMIC DNA]</scope>
    <source>
        <strain evidence="2">cv. BTx623</strain>
    </source>
</reference>
<name>A0A1Z5S652_SORBI</name>
<accession>A0A1Z5S652</accession>
<dbReference type="EMBL" id="CM000760">
    <property type="protein sequence ID" value="OQU91394.1"/>
    <property type="molecule type" value="Genomic_DNA"/>
</dbReference>
<sequence length="87" mass="9659">MVVLFSLELFSPNMICTHRGGIRGHNCLGRTTFHAWSAKLMPKLERQVNGSPPPTIKLDGRVELPVGIMHVPSKSPNELLSWLRGSL</sequence>
<evidence type="ECO:0000313" key="1">
    <source>
        <dbReference type="EMBL" id="OQU91394.1"/>
    </source>
</evidence>
<dbReference type="InParanoid" id="A0A1Z5S652"/>
<reference evidence="1 2" key="1">
    <citation type="journal article" date="2009" name="Nature">
        <title>The Sorghum bicolor genome and the diversification of grasses.</title>
        <authorList>
            <person name="Paterson A.H."/>
            <person name="Bowers J.E."/>
            <person name="Bruggmann R."/>
            <person name="Dubchak I."/>
            <person name="Grimwood J."/>
            <person name="Gundlach H."/>
            <person name="Haberer G."/>
            <person name="Hellsten U."/>
            <person name="Mitros T."/>
            <person name="Poliakov A."/>
            <person name="Schmutz J."/>
            <person name="Spannagl M."/>
            <person name="Tang H."/>
            <person name="Wang X."/>
            <person name="Wicker T."/>
            <person name="Bharti A.K."/>
            <person name="Chapman J."/>
            <person name="Feltus F.A."/>
            <person name="Gowik U."/>
            <person name="Grigoriev I.V."/>
            <person name="Lyons E."/>
            <person name="Maher C.A."/>
            <person name="Martis M."/>
            <person name="Narechania A."/>
            <person name="Otillar R.P."/>
            <person name="Penning B.W."/>
            <person name="Salamov A.A."/>
            <person name="Wang Y."/>
            <person name="Zhang L."/>
            <person name="Carpita N.C."/>
            <person name="Freeling M."/>
            <person name="Gingle A.R."/>
            <person name="Hash C.T."/>
            <person name="Keller B."/>
            <person name="Klein P."/>
            <person name="Kresovich S."/>
            <person name="McCann M.C."/>
            <person name="Ming R."/>
            <person name="Peterson D.G."/>
            <person name="Mehboob-ur-Rahman"/>
            <person name="Ware D."/>
            <person name="Westhoff P."/>
            <person name="Mayer K.F."/>
            <person name="Messing J."/>
            <person name="Rokhsar D.S."/>
        </authorList>
    </citation>
    <scope>NUCLEOTIDE SEQUENCE [LARGE SCALE GENOMIC DNA]</scope>
    <source>
        <strain evidence="2">cv. BTx623</strain>
    </source>
</reference>
<gene>
    <name evidence="1" type="ORF">SORBI_3001G171850</name>
</gene>
<dbReference type="AlphaFoldDB" id="A0A1Z5S652"/>
<dbReference type="Gramene" id="OQU91394">
    <property type="protein sequence ID" value="OQU91394"/>
    <property type="gene ID" value="SORBI_3001G171850"/>
</dbReference>
<proteinExistence type="predicted"/>